<keyword evidence="1" id="KW-0472">Membrane</keyword>
<evidence type="ECO:0000313" key="2">
    <source>
        <dbReference type="EMBL" id="QIG42228.1"/>
    </source>
</evidence>
<feature type="transmembrane region" description="Helical" evidence="1">
    <location>
        <begin position="87"/>
        <end position="105"/>
    </location>
</feature>
<evidence type="ECO:0000313" key="3">
    <source>
        <dbReference type="Proteomes" id="UP000502996"/>
    </source>
</evidence>
<keyword evidence="1" id="KW-0812">Transmembrane</keyword>
<protein>
    <submittedName>
        <fullName evidence="2">Uncharacterized protein</fullName>
    </submittedName>
</protein>
<keyword evidence="1" id="KW-1133">Transmembrane helix</keyword>
<dbReference type="Proteomes" id="UP000502996">
    <property type="component" value="Chromosome"/>
</dbReference>
<name>A0A6G6WA61_9ACTN</name>
<evidence type="ECO:0000256" key="1">
    <source>
        <dbReference type="SAM" id="Phobius"/>
    </source>
</evidence>
<reference evidence="2 3" key="1">
    <citation type="submission" date="2020-02" db="EMBL/GenBank/DDBJ databases">
        <title>Full genome sequence of Nocardioides sp. R-3366.</title>
        <authorList>
            <person name="Im W.-T."/>
        </authorList>
    </citation>
    <scope>NUCLEOTIDE SEQUENCE [LARGE SCALE GENOMIC DNA]</scope>
    <source>
        <strain evidence="2 3">R-3366</strain>
    </source>
</reference>
<organism evidence="2 3">
    <name type="scientific">Nocardioides anomalus</name>
    <dbReference type="NCBI Taxonomy" id="2712223"/>
    <lineage>
        <taxon>Bacteria</taxon>
        <taxon>Bacillati</taxon>
        <taxon>Actinomycetota</taxon>
        <taxon>Actinomycetes</taxon>
        <taxon>Propionibacteriales</taxon>
        <taxon>Nocardioidaceae</taxon>
        <taxon>Nocardioides</taxon>
    </lineage>
</organism>
<accession>A0A6G6WA61</accession>
<dbReference type="AlphaFoldDB" id="A0A6G6WA61"/>
<dbReference type="EMBL" id="CP049257">
    <property type="protein sequence ID" value="QIG42228.1"/>
    <property type="molecule type" value="Genomic_DNA"/>
</dbReference>
<gene>
    <name evidence="2" type="ORF">G5V58_05125</name>
</gene>
<dbReference type="RefSeq" id="WP_165229344.1">
    <property type="nucleotide sequence ID" value="NZ_CP049257.1"/>
</dbReference>
<keyword evidence="3" id="KW-1185">Reference proteome</keyword>
<proteinExistence type="predicted"/>
<feature type="transmembrane region" description="Helical" evidence="1">
    <location>
        <begin position="58"/>
        <end position="75"/>
    </location>
</feature>
<sequence length="107" mass="10837">MSEPPPTHEEQGPSIAGEVARGLGSVAEDWGRDTLVGAAVLVSVISCLSGFADGGVGWILLGFAVGLPGLVLPFVSQARWSRPTTWLVALACLVASLAVVIAAAARA</sequence>
<dbReference type="KEGG" id="nano:G5V58_05125"/>